<evidence type="ECO:0000313" key="1">
    <source>
        <dbReference type="EMBL" id="KAF5180034.1"/>
    </source>
</evidence>
<protein>
    <submittedName>
        <fullName evidence="1">Uncharacterized protein</fullName>
    </submittedName>
</protein>
<dbReference type="OrthoDB" id="1696465at2759"/>
<proteinExistence type="predicted"/>
<keyword evidence="2" id="KW-1185">Reference proteome</keyword>
<accession>A0A7J6V4P2</accession>
<evidence type="ECO:0000313" key="2">
    <source>
        <dbReference type="Proteomes" id="UP000554482"/>
    </source>
</evidence>
<dbReference type="PANTHER" id="PTHR35121:SF2">
    <property type="entry name" value="SWIM-TYPE DOMAIN-CONTAINING PROTEIN"/>
    <property type="match status" value="1"/>
</dbReference>
<dbReference type="EMBL" id="JABWDY010037962">
    <property type="protein sequence ID" value="KAF5180034.1"/>
    <property type="molecule type" value="Genomic_DNA"/>
</dbReference>
<gene>
    <name evidence="1" type="ORF">FRX31_030378</name>
</gene>
<name>A0A7J6V4P2_THATH</name>
<comment type="caution">
    <text evidence="1">The sequence shown here is derived from an EMBL/GenBank/DDBJ whole genome shotgun (WGS) entry which is preliminary data.</text>
</comment>
<dbReference type="PANTHER" id="PTHR35121">
    <property type="entry name" value="HOMEODOMAIN PROTEIN 8, PUTATIVE-RELATED"/>
    <property type="match status" value="1"/>
</dbReference>
<sequence length="102" mass="11307">MATGAAAEGLTRCVFNVCLSSFDVEIERRPYHRYCTCALHKSKGTQCFKVSNWNNNNISYPMRRSYSESCLMLADPNIASSPSTSSPANIVLCAEKTKEKGF</sequence>
<dbReference type="Proteomes" id="UP000554482">
    <property type="component" value="Unassembled WGS sequence"/>
</dbReference>
<organism evidence="1 2">
    <name type="scientific">Thalictrum thalictroides</name>
    <name type="common">Rue-anemone</name>
    <name type="synonym">Anemone thalictroides</name>
    <dbReference type="NCBI Taxonomy" id="46969"/>
    <lineage>
        <taxon>Eukaryota</taxon>
        <taxon>Viridiplantae</taxon>
        <taxon>Streptophyta</taxon>
        <taxon>Embryophyta</taxon>
        <taxon>Tracheophyta</taxon>
        <taxon>Spermatophyta</taxon>
        <taxon>Magnoliopsida</taxon>
        <taxon>Ranunculales</taxon>
        <taxon>Ranunculaceae</taxon>
        <taxon>Thalictroideae</taxon>
        <taxon>Thalictrum</taxon>
    </lineage>
</organism>
<dbReference type="AlphaFoldDB" id="A0A7J6V4P2"/>
<reference evidence="1 2" key="1">
    <citation type="submission" date="2020-06" db="EMBL/GenBank/DDBJ databases">
        <title>Transcriptomic and genomic resources for Thalictrum thalictroides and T. hernandezii: Facilitating candidate gene discovery in an emerging model plant lineage.</title>
        <authorList>
            <person name="Arias T."/>
            <person name="Riano-Pachon D.M."/>
            <person name="Di Stilio V.S."/>
        </authorList>
    </citation>
    <scope>NUCLEOTIDE SEQUENCE [LARGE SCALE GENOMIC DNA]</scope>
    <source>
        <strain evidence="2">cv. WT478/WT964</strain>
        <tissue evidence="1">Leaves</tissue>
    </source>
</reference>